<evidence type="ECO:0000313" key="1">
    <source>
        <dbReference type="EMBL" id="KAK0707234.1"/>
    </source>
</evidence>
<dbReference type="Proteomes" id="UP001172159">
    <property type="component" value="Unassembled WGS sequence"/>
</dbReference>
<evidence type="ECO:0000313" key="2">
    <source>
        <dbReference type="Proteomes" id="UP001172159"/>
    </source>
</evidence>
<dbReference type="AlphaFoldDB" id="A0AA40A0Y5"/>
<accession>A0AA40A0Y5</accession>
<name>A0AA40A0Y5_9PEZI</name>
<proteinExistence type="predicted"/>
<keyword evidence="2" id="KW-1185">Reference proteome</keyword>
<sequence>MDALTQSDSLREEDRALRRQLGFSEFYKGDIHNTKNQQAETADYENASLFLTNLPLFYSERKLILALLPHGPFDRIYATSVTPPGVGHNGSSAKVVTFTRRGAERLYAFIVSGQFIVDGRRVRCVWNSIKQRAPNAAQYLSRVMIIRVQKAVLDEKRLIKLLNHNLVYQLEQDPKFTPAQDDSDITQIEVRFCSFRAQAEAFRILLASEVPEAKVRFGIDPLADDPKHSANNPTVDKWAQLGRFRRGG</sequence>
<gene>
    <name evidence="1" type="ORF">B0T21DRAFT_298680</name>
</gene>
<dbReference type="EMBL" id="JAUKTV010000019">
    <property type="protein sequence ID" value="KAK0707234.1"/>
    <property type="molecule type" value="Genomic_DNA"/>
</dbReference>
<reference evidence="1" key="1">
    <citation type="submission" date="2023-06" db="EMBL/GenBank/DDBJ databases">
        <title>Genome-scale phylogeny and comparative genomics of the fungal order Sordariales.</title>
        <authorList>
            <consortium name="Lawrence Berkeley National Laboratory"/>
            <person name="Hensen N."/>
            <person name="Bonometti L."/>
            <person name="Westerberg I."/>
            <person name="Brannstrom I.O."/>
            <person name="Guillou S."/>
            <person name="Cros-Aarteil S."/>
            <person name="Calhoun S."/>
            <person name="Haridas S."/>
            <person name="Kuo A."/>
            <person name="Mondo S."/>
            <person name="Pangilinan J."/>
            <person name="Riley R."/>
            <person name="Labutti K."/>
            <person name="Andreopoulos B."/>
            <person name="Lipzen A."/>
            <person name="Chen C."/>
            <person name="Yanf M."/>
            <person name="Daum C."/>
            <person name="Ng V."/>
            <person name="Clum A."/>
            <person name="Steindorff A."/>
            <person name="Ohm R."/>
            <person name="Martin F."/>
            <person name="Silar P."/>
            <person name="Natvig D."/>
            <person name="Lalanne C."/>
            <person name="Gautier V."/>
            <person name="Ament-Velasquez S.L."/>
            <person name="Kruys A."/>
            <person name="Hutchinson M.I."/>
            <person name="Powell A.J."/>
            <person name="Barry K."/>
            <person name="Miller A.N."/>
            <person name="Grigoriev I.V."/>
            <person name="Debuchy R."/>
            <person name="Gladieux P."/>
            <person name="Thoren M.H."/>
            <person name="Johannesson H."/>
        </authorList>
    </citation>
    <scope>NUCLEOTIDE SEQUENCE</scope>
    <source>
        <strain evidence="1">CBS 540.89</strain>
    </source>
</reference>
<protein>
    <submittedName>
        <fullName evidence="1">Uncharacterized protein</fullName>
    </submittedName>
</protein>
<organism evidence="1 2">
    <name type="scientific">Apiosordaria backusii</name>
    <dbReference type="NCBI Taxonomy" id="314023"/>
    <lineage>
        <taxon>Eukaryota</taxon>
        <taxon>Fungi</taxon>
        <taxon>Dikarya</taxon>
        <taxon>Ascomycota</taxon>
        <taxon>Pezizomycotina</taxon>
        <taxon>Sordariomycetes</taxon>
        <taxon>Sordariomycetidae</taxon>
        <taxon>Sordariales</taxon>
        <taxon>Lasiosphaeriaceae</taxon>
        <taxon>Apiosordaria</taxon>
    </lineage>
</organism>
<comment type="caution">
    <text evidence="1">The sequence shown here is derived from an EMBL/GenBank/DDBJ whole genome shotgun (WGS) entry which is preliminary data.</text>
</comment>